<dbReference type="OrthoDB" id="534666at2759"/>
<keyword evidence="2 9" id="KW-0645">Protease</keyword>
<comment type="catalytic activity">
    <reaction evidence="7">
        <text>Hydrolysis of oligopeptides, with broad specificity. Gly or Ala commonly occur as P1 or P1' residues, but more distant residues are also important, as is shown by the fact that Z-Gly-Pro-Gly-|-Gly-Pro-Ala is cleaved, but not Z-(Gly)(5).</text>
        <dbReference type="EC" id="3.4.24.70"/>
    </reaction>
</comment>
<dbReference type="InterPro" id="IPR045666">
    <property type="entry name" value="OpdA_N"/>
</dbReference>
<keyword evidence="6 9" id="KW-0482">Metalloprotease</keyword>
<accession>A0A9K3PX97</accession>
<protein>
    <recommendedName>
        <fullName evidence="8">oligopeptidase A</fullName>
        <ecNumber evidence="8">3.4.24.70</ecNumber>
    </recommendedName>
</protein>
<dbReference type="CDD" id="cd06456">
    <property type="entry name" value="M3A_DCP"/>
    <property type="match status" value="1"/>
</dbReference>
<evidence type="ECO:0000256" key="7">
    <source>
        <dbReference type="ARBA" id="ARBA00024603"/>
    </source>
</evidence>
<dbReference type="InterPro" id="IPR001567">
    <property type="entry name" value="Pept_M3A_M3B_dom"/>
</dbReference>
<dbReference type="GO" id="GO:0006518">
    <property type="term" value="P:peptide metabolic process"/>
    <property type="evidence" value="ECO:0007669"/>
    <property type="project" value="TreeGrafter"/>
</dbReference>
<dbReference type="InterPro" id="IPR034005">
    <property type="entry name" value="M3A_DCP"/>
</dbReference>
<evidence type="ECO:0000256" key="1">
    <source>
        <dbReference type="ARBA" id="ARBA00006040"/>
    </source>
</evidence>
<organism evidence="12 13">
    <name type="scientific">Nitzschia inconspicua</name>
    <dbReference type="NCBI Taxonomy" id="303405"/>
    <lineage>
        <taxon>Eukaryota</taxon>
        <taxon>Sar</taxon>
        <taxon>Stramenopiles</taxon>
        <taxon>Ochrophyta</taxon>
        <taxon>Bacillariophyta</taxon>
        <taxon>Bacillariophyceae</taxon>
        <taxon>Bacillariophycidae</taxon>
        <taxon>Bacillariales</taxon>
        <taxon>Bacillariaceae</taxon>
        <taxon>Nitzschia</taxon>
    </lineage>
</organism>
<dbReference type="AlphaFoldDB" id="A0A9K3PX97"/>
<proteinExistence type="inferred from homology"/>
<dbReference type="EMBL" id="JAGRRH010000010">
    <property type="protein sequence ID" value="KAG7362950.1"/>
    <property type="molecule type" value="Genomic_DNA"/>
</dbReference>
<evidence type="ECO:0000256" key="8">
    <source>
        <dbReference type="ARBA" id="ARBA00026100"/>
    </source>
</evidence>
<dbReference type="Proteomes" id="UP000693970">
    <property type="component" value="Unassembled WGS sequence"/>
</dbReference>
<sequence length="777" mass="87072">MKISREAFMFSLLRLGTPVVTRAFVASTPLSRRAFAAITSTSMVSSSATEASSGAATALADNPFLEQDDLPKFSKIEPEYLTPAVETLLEKLEQDFAKLESDLSQKDSPDYEEVLPEVERMQFPLGYTWGVAGHLNGVKNGDELRQAYETNQPKVVQAMTKFSQSKPLYDALSAIEKQWEETKSSEDDFEMQQKRRAVENSLLGMKLGGVGLEGAEKERFNEIKMRLAALATTFSNNVLDTTKDFSLTIDDPAKMEGVPDSAKGLWANAHTQFLKSQAKEGDEDVPEMDAEKGPWRITLDMPSYIPAMSHLKDRELREQVYKAYLQRSSEIHGDKNNVPLIYEILTLRKEMAKLLGFNNYAELSLAKKMAPSVESVEELTDLIAEKAVPAAKKELEEITALAKEQGGEEYANIDKLEPWDVTFWSERLKESKFDMTEEELRPYFALPAVLDGMFGLLNRIFDVTVKSADGEVEVWNKDVRFFKIFDNESGKHIASFFLDPYSRPADKRGGAWMDVCIGKSQAVNRDIPVAYLTCNGSPPVGDQPSLMTFREVETLFHETGHGLQHMLTKASVGDVAGINGIEWDAVELPSQFMENWCYDRPTVYGFAKHWKTGEPLPEEKFQKLCDQKIFNAGMMSCRQLYFGQLDMTLHADYDPVAGEKGEGKSIFDVQREVASKYVPHAMPLEEDRFLCSFSHIFAGGYSAGYYSYKWAEVMSADAFGAFEDVGLDNEEEVKKVGKKFKDTVLSLGGGVPPSEVFKMFRGRDPTPDALLRHNGLA</sequence>
<evidence type="ECO:0000259" key="10">
    <source>
        <dbReference type="Pfam" id="PF01432"/>
    </source>
</evidence>
<evidence type="ECO:0000256" key="6">
    <source>
        <dbReference type="ARBA" id="ARBA00023049"/>
    </source>
</evidence>
<comment type="cofactor">
    <cofactor evidence="9">
        <name>Zn(2+)</name>
        <dbReference type="ChEBI" id="CHEBI:29105"/>
    </cofactor>
    <text evidence="9">Binds 1 zinc ion.</text>
</comment>
<dbReference type="GO" id="GO:0005829">
    <property type="term" value="C:cytosol"/>
    <property type="evidence" value="ECO:0007669"/>
    <property type="project" value="UniProtKB-ARBA"/>
</dbReference>
<evidence type="ECO:0000256" key="4">
    <source>
        <dbReference type="ARBA" id="ARBA00022801"/>
    </source>
</evidence>
<keyword evidence="4 9" id="KW-0378">Hydrolase</keyword>
<keyword evidence="5 9" id="KW-0862">Zinc</keyword>
<dbReference type="PANTHER" id="PTHR11804">
    <property type="entry name" value="PROTEASE M3 THIMET OLIGOPEPTIDASE-RELATED"/>
    <property type="match status" value="1"/>
</dbReference>
<comment type="similarity">
    <text evidence="1 9">Belongs to the peptidase M3 family.</text>
</comment>
<evidence type="ECO:0000259" key="11">
    <source>
        <dbReference type="Pfam" id="PF19310"/>
    </source>
</evidence>
<evidence type="ECO:0000256" key="2">
    <source>
        <dbReference type="ARBA" id="ARBA00022670"/>
    </source>
</evidence>
<keyword evidence="3 9" id="KW-0479">Metal-binding</keyword>
<dbReference type="PANTHER" id="PTHR11804:SF83">
    <property type="entry name" value="LD37516P"/>
    <property type="match status" value="1"/>
</dbReference>
<dbReference type="InterPro" id="IPR045090">
    <property type="entry name" value="Pept_M3A_M3B"/>
</dbReference>
<dbReference type="GO" id="GO:0006508">
    <property type="term" value="P:proteolysis"/>
    <property type="evidence" value="ECO:0007669"/>
    <property type="project" value="UniProtKB-KW"/>
</dbReference>
<comment type="caution">
    <text evidence="12">The sequence shown here is derived from an EMBL/GenBank/DDBJ whole genome shotgun (WGS) entry which is preliminary data.</text>
</comment>
<evidence type="ECO:0000256" key="9">
    <source>
        <dbReference type="RuleBase" id="RU003435"/>
    </source>
</evidence>
<dbReference type="GO" id="GO:0004222">
    <property type="term" value="F:metalloendopeptidase activity"/>
    <property type="evidence" value="ECO:0007669"/>
    <property type="project" value="UniProtKB-EC"/>
</dbReference>
<evidence type="ECO:0000313" key="13">
    <source>
        <dbReference type="Proteomes" id="UP000693970"/>
    </source>
</evidence>
<reference evidence="12" key="2">
    <citation type="submission" date="2021-04" db="EMBL/GenBank/DDBJ databases">
        <authorList>
            <person name="Podell S."/>
        </authorList>
    </citation>
    <scope>NUCLEOTIDE SEQUENCE</scope>
    <source>
        <strain evidence="12">Hildebrandi</strain>
    </source>
</reference>
<gene>
    <name evidence="12" type="ORF">IV203_026310</name>
</gene>
<name>A0A9K3PX97_9STRA</name>
<dbReference type="Pfam" id="PF01432">
    <property type="entry name" value="Peptidase_M3"/>
    <property type="match status" value="1"/>
</dbReference>
<dbReference type="EC" id="3.4.24.70" evidence="8"/>
<keyword evidence="13" id="KW-1185">Reference proteome</keyword>
<dbReference type="GO" id="GO:0046872">
    <property type="term" value="F:metal ion binding"/>
    <property type="evidence" value="ECO:0007669"/>
    <property type="project" value="UniProtKB-UniRule"/>
</dbReference>
<dbReference type="Pfam" id="PF19310">
    <property type="entry name" value="TOP_N"/>
    <property type="match status" value="1"/>
</dbReference>
<reference evidence="12" key="1">
    <citation type="journal article" date="2021" name="Sci. Rep.">
        <title>Diploid genomic architecture of Nitzschia inconspicua, an elite biomass production diatom.</title>
        <authorList>
            <person name="Oliver A."/>
            <person name="Podell S."/>
            <person name="Pinowska A."/>
            <person name="Traller J.C."/>
            <person name="Smith S.R."/>
            <person name="McClure R."/>
            <person name="Beliaev A."/>
            <person name="Bohutskyi P."/>
            <person name="Hill E.A."/>
            <person name="Rabines A."/>
            <person name="Zheng H."/>
            <person name="Allen L.Z."/>
            <person name="Kuo A."/>
            <person name="Grigoriev I.V."/>
            <person name="Allen A.E."/>
            <person name="Hazlebeck D."/>
            <person name="Allen E.E."/>
        </authorList>
    </citation>
    <scope>NUCLEOTIDE SEQUENCE</scope>
    <source>
        <strain evidence="12">Hildebrandi</strain>
    </source>
</reference>
<evidence type="ECO:0000313" key="12">
    <source>
        <dbReference type="EMBL" id="KAG7362950.1"/>
    </source>
</evidence>
<dbReference type="FunFam" id="3.40.390.10:FF:000009">
    <property type="entry name" value="Oligopeptidase A"/>
    <property type="match status" value="1"/>
</dbReference>
<feature type="domain" description="Oligopeptidase A N-terminal" evidence="11">
    <location>
        <begin position="85"/>
        <end position="217"/>
    </location>
</feature>
<feature type="domain" description="Peptidase M3A/M3B catalytic" evidence="10">
    <location>
        <begin position="308"/>
        <end position="775"/>
    </location>
</feature>
<evidence type="ECO:0000256" key="3">
    <source>
        <dbReference type="ARBA" id="ARBA00022723"/>
    </source>
</evidence>
<evidence type="ECO:0000256" key="5">
    <source>
        <dbReference type="ARBA" id="ARBA00022833"/>
    </source>
</evidence>